<feature type="compositionally biased region" description="Polar residues" evidence="3">
    <location>
        <begin position="277"/>
        <end position="293"/>
    </location>
</feature>
<comment type="similarity">
    <text evidence="1 2">Belongs to the casein kinase 2 subunit beta family.</text>
</comment>
<dbReference type="PROSITE" id="PS01101">
    <property type="entry name" value="CK2_BETA"/>
    <property type="match status" value="1"/>
</dbReference>
<keyword evidence="4" id="KW-0808">Transferase</keyword>
<sequence>MIGLINEGEPGITQWSSMMGANSESDETENGWVNWYCGLREHYFFIVIPNEYTRDPFNLYGLRQYFPKNYDNLIELILSSNIPDEDDLADPTLQDLHREAGELYGLIHARYITTPRGLHMMKQKFERGCFGKCPRVLCNGQKVLPVGITNELRSRRVRVYCPNCQEAYDPRNVNLIDIDGAFFGTSFPHIFLQVYPEYISTTCPEPFYPKIFGFKVSDKLSIIERKGINGEYGKRIQAEILKMRPSSRKHIENHQVNNSSLNKGKTMPQTGVNINSNNYYTNEDNSSKNVGHNSTTSSKTMRSSTTNNYSGVNYHHPEDIVMNQINHSNMSSRNNNSFCSNRY</sequence>
<keyword evidence="5" id="KW-1185">Reference proteome</keyword>
<evidence type="ECO:0000256" key="2">
    <source>
        <dbReference type="RuleBase" id="RU361268"/>
    </source>
</evidence>
<dbReference type="SUPFAM" id="SSF57798">
    <property type="entry name" value="Casein kinase II beta subunit"/>
    <property type="match status" value="1"/>
</dbReference>
<keyword evidence="4" id="KW-0418">Kinase</keyword>
<feature type="compositionally biased region" description="Low complexity" evidence="3">
    <location>
        <begin position="294"/>
        <end position="306"/>
    </location>
</feature>
<protein>
    <recommendedName>
        <fullName evidence="2">Casein kinase II subunit beta</fullName>
        <shortName evidence="2">CK II beta</shortName>
    </recommendedName>
</protein>
<dbReference type="FunFam" id="2.20.25.20:FF:000001">
    <property type="entry name" value="Casein kinase II subunit beta"/>
    <property type="match status" value="1"/>
</dbReference>
<reference evidence="4 5" key="1">
    <citation type="submission" date="2023-10" db="EMBL/GenBank/DDBJ databases">
        <title>Comparative genomics analysis reveals potential genetic determinants of host preference in Cryptosporidium xiaoi.</title>
        <authorList>
            <person name="Xiao L."/>
            <person name="Li J."/>
        </authorList>
    </citation>
    <scope>NUCLEOTIDE SEQUENCE [LARGE SCALE GENOMIC DNA]</scope>
    <source>
        <strain evidence="4 5">52996</strain>
    </source>
</reference>
<dbReference type="AlphaFoldDB" id="A0AAV9XWT5"/>
<dbReference type="SMART" id="SM01085">
    <property type="entry name" value="CK_II_beta"/>
    <property type="match status" value="1"/>
</dbReference>
<dbReference type="InterPro" id="IPR000704">
    <property type="entry name" value="Casein_kinase_II_reg-sub"/>
</dbReference>
<feature type="region of interest" description="Disordered" evidence="3">
    <location>
        <begin position="277"/>
        <end position="314"/>
    </location>
</feature>
<evidence type="ECO:0000256" key="3">
    <source>
        <dbReference type="SAM" id="MobiDB-lite"/>
    </source>
</evidence>
<proteinExistence type="inferred from homology"/>
<comment type="subunit">
    <text evidence="2">Tetramer of two alpha and two beta subunits.</text>
</comment>
<dbReference type="PANTHER" id="PTHR11740:SF0">
    <property type="entry name" value="CASEIN KINASE II SUBUNIT BETA"/>
    <property type="match status" value="1"/>
</dbReference>
<dbReference type="Gene3D" id="2.20.25.20">
    <property type="match status" value="1"/>
</dbReference>
<evidence type="ECO:0000313" key="4">
    <source>
        <dbReference type="EMBL" id="KAK6589166.1"/>
    </source>
</evidence>
<dbReference type="GO" id="GO:0005737">
    <property type="term" value="C:cytoplasm"/>
    <property type="evidence" value="ECO:0007669"/>
    <property type="project" value="TreeGrafter"/>
</dbReference>
<dbReference type="PRINTS" id="PR00472">
    <property type="entry name" value="CASNKINASEII"/>
</dbReference>
<dbReference type="EMBL" id="JAWDEY010000014">
    <property type="protein sequence ID" value="KAK6589166.1"/>
    <property type="molecule type" value="Genomic_DNA"/>
</dbReference>
<dbReference type="InterPro" id="IPR035991">
    <property type="entry name" value="Casein_kinase_II_beta-like"/>
</dbReference>
<dbReference type="Pfam" id="PF01214">
    <property type="entry name" value="CK_II_beta"/>
    <property type="match status" value="1"/>
</dbReference>
<dbReference type="GO" id="GO:0005956">
    <property type="term" value="C:protein kinase CK2 complex"/>
    <property type="evidence" value="ECO:0007669"/>
    <property type="project" value="UniProtKB-UniRule"/>
</dbReference>
<dbReference type="Proteomes" id="UP001311799">
    <property type="component" value="Unassembled WGS sequence"/>
</dbReference>
<comment type="caution">
    <text evidence="4">The sequence shown here is derived from an EMBL/GenBank/DDBJ whole genome shotgun (WGS) entry which is preliminary data.</text>
</comment>
<gene>
    <name evidence="4" type="ORF">RS030_223484</name>
</gene>
<dbReference type="PANTHER" id="PTHR11740">
    <property type="entry name" value="CASEIN KINASE II SUBUNIT BETA"/>
    <property type="match status" value="1"/>
</dbReference>
<organism evidence="4 5">
    <name type="scientific">Cryptosporidium xiaoi</name>
    <dbReference type="NCBI Taxonomy" id="659607"/>
    <lineage>
        <taxon>Eukaryota</taxon>
        <taxon>Sar</taxon>
        <taxon>Alveolata</taxon>
        <taxon>Apicomplexa</taxon>
        <taxon>Conoidasida</taxon>
        <taxon>Coccidia</taxon>
        <taxon>Eucoccidiorida</taxon>
        <taxon>Eimeriorina</taxon>
        <taxon>Cryptosporidiidae</taxon>
        <taxon>Cryptosporidium</taxon>
    </lineage>
</organism>
<accession>A0AAV9XWT5</accession>
<dbReference type="GO" id="GO:0016301">
    <property type="term" value="F:kinase activity"/>
    <property type="evidence" value="ECO:0007669"/>
    <property type="project" value="UniProtKB-KW"/>
</dbReference>
<name>A0AAV9XWT5_9CRYT</name>
<evidence type="ECO:0000313" key="5">
    <source>
        <dbReference type="Proteomes" id="UP001311799"/>
    </source>
</evidence>
<evidence type="ECO:0000256" key="1">
    <source>
        <dbReference type="ARBA" id="ARBA00006941"/>
    </source>
</evidence>
<dbReference type="InterPro" id="IPR016149">
    <property type="entry name" value="Casein_kin_II_reg-sub_N"/>
</dbReference>
<dbReference type="Gene3D" id="1.10.1820.10">
    <property type="entry name" value="protein kinase ck2 holoenzyme, chain C, domain 1"/>
    <property type="match status" value="1"/>
</dbReference>
<dbReference type="GO" id="GO:0019887">
    <property type="term" value="F:protein kinase regulator activity"/>
    <property type="evidence" value="ECO:0007669"/>
    <property type="project" value="InterPro"/>
</dbReference>